<dbReference type="RefSeq" id="WP_200981053.1">
    <property type="nucleotide sequence ID" value="NZ_CP064654.1"/>
</dbReference>
<feature type="modified residue" description="4-aspartylphosphate" evidence="3">
    <location>
        <position position="72"/>
    </location>
</feature>
<dbReference type="KEGG" id="qso:IRL76_09110"/>
<dbReference type="SMART" id="SM00421">
    <property type="entry name" value="HTH_LUXR"/>
    <property type="match status" value="1"/>
</dbReference>
<dbReference type="SUPFAM" id="SSF46894">
    <property type="entry name" value="C-terminal effector domain of the bipartite response regulators"/>
    <property type="match status" value="1"/>
</dbReference>
<dbReference type="SMART" id="SM00448">
    <property type="entry name" value="REC"/>
    <property type="match status" value="1"/>
</dbReference>
<keyword evidence="1 3" id="KW-0597">Phosphoprotein</keyword>
<dbReference type="GO" id="GO:0003677">
    <property type="term" value="F:DNA binding"/>
    <property type="evidence" value="ECO:0007669"/>
    <property type="project" value="UniProtKB-KW"/>
</dbReference>
<feature type="domain" description="HTH luxR-type" evidence="4">
    <location>
        <begin position="159"/>
        <end position="224"/>
    </location>
</feature>
<dbReference type="Proteomes" id="UP000594459">
    <property type="component" value="Chromosome"/>
</dbReference>
<evidence type="ECO:0000313" key="7">
    <source>
        <dbReference type="Proteomes" id="UP000594459"/>
    </source>
</evidence>
<dbReference type="InterPro" id="IPR016032">
    <property type="entry name" value="Sig_transdc_resp-reg_C-effctor"/>
</dbReference>
<evidence type="ECO:0000256" key="2">
    <source>
        <dbReference type="ARBA" id="ARBA00023125"/>
    </source>
</evidence>
<organism evidence="6 7">
    <name type="scientific">Qipengyuania soli</name>
    <dbReference type="NCBI Taxonomy" id="2782568"/>
    <lineage>
        <taxon>Bacteria</taxon>
        <taxon>Pseudomonadati</taxon>
        <taxon>Pseudomonadota</taxon>
        <taxon>Alphaproteobacteria</taxon>
        <taxon>Sphingomonadales</taxon>
        <taxon>Erythrobacteraceae</taxon>
        <taxon>Qipengyuania</taxon>
    </lineage>
</organism>
<dbReference type="PROSITE" id="PS50043">
    <property type="entry name" value="HTH_LUXR_2"/>
    <property type="match status" value="1"/>
</dbReference>
<feature type="domain" description="Response regulatory" evidence="5">
    <location>
        <begin position="20"/>
        <end position="137"/>
    </location>
</feature>
<dbReference type="CDD" id="cd17535">
    <property type="entry name" value="REC_NarL-like"/>
    <property type="match status" value="1"/>
</dbReference>
<dbReference type="PROSITE" id="PS00622">
    <property type="entry name" value="HTH_LUXR_1"/>
    <property type="match status" value="1"/>
</dbReference>
<dbReference type="InterPro" id="IPR051015">
    <property type="entry name" value="EvgA-like"/>
</dbReference>
<evidence type="ECO:0000256" key="3">
    <source>
        <dbReference type="PROSITE-ProRule" id="PRU00169"/>
    </source>
</evidence>
<accession>A0A7S8ITN9</accession>
<dbReference type="EMBL" id="CP064654">
    <property type="protein sequence ID" value="QPC98044.1"/>
    <property type="molecule type" value="Genomic_DNA"/>
</dbReference>
<dbReference type="CDD" id="cd06170">
    <property type="entry name" value="LuxR_C_like"/>
    <property type="match status" value="1"/>
</dbReference>
<dbReference type="PROSITE" id="PS50110">
    <property type="entry name" value="RESPONSE_REGULATORY"/>
    <property type="match status" value="1"/>
</dbReference>
<evidence type="ECO:0000256" key="1">
    <source>
        <dbReference type="ARBA" id="ARBA00022553"/>
    </source>
</evidence>
<dbReference type="GO" id="GO:0000160">
    <property type="term" value="P:phosphorelay signal transduction system"/>
    <property type="evidence" value="ECO:0007669"/>
    <property type="project" value="InterPro"/>
</dbReference>
<dbReference type="PRINTS" id="PR00038">
    <property type="entry name" value="HTHLUXR"/>
</dbReference>
<dbReference type="InterPro" id="IPR058245">
    <property type="entry name" value="NreC/VraR/RcsB-like_REC"/>
</dbReference>
<dbReference type="InterPro" id="IPR001789">
    <property type="entry name" value="Sig_transdc_resp-reg_receiver"/>
</dbReference>
<dbReference type="InterPro" id="IPR000792">
    <property type="entry name" value="Tscrpt_reg_LuxR_C"/>
</dbReference>
<evidence type="ECO:0000259" key="4">
    <source>
        <dbReference type="PROSITE" id="PS50043"/>
    </source>
</evidence>
<gene>
    <name evidence="6" type="ORF">IRL76_09110</name>
</gene>
<dbReference type="PANTHER" id="PTHR45566:SF1">
    <property type="entry name" value="HTH-TYPE TRANSCRIPTIONAL REGULATOR YHJB-RELATED"/>
    <property type="match status" value="1"/>
</dbReference>
<reference evidence="6 7" key="1">
    <citation type="submission" date="2020-11" db="EMBL/GenBank/DDBJ databases">
        <title>The genome sequence of Erythrobacter sp. 6D36.</title>
        <authorList>
            <person name="Liu Y."/>
        </authorList>
    </citation>
    <scope>NUCLEOTIDE SEQUENCE [LARGE SCALE GENOMIC DNA]</scope>
    <source>
        <strain evidence="6 7">6D36</strain>
    </source>
</reference>
<keyword evidence="7" id="KW-1185">Reference proteome</keyword>
<dbReference type="AlphaFoldDB" id="A0A7S8ITN9"/>
<name>A0A7S8ITN9_9SPHN</name>
<dbReference type="SUPFAM" id="SSF52172">
    <property type="entry name" value="CheY-like"/>
    <property type="match status" value="1"/>
</dbReference>
<protein>
    <submittedName>
        <fullName evidence="6">Response regulator transcription factor</fullName>
    </submittedName>
</protein>
<evidence type="ECO:0000313" key="6">
    <source>
        <dbReference type="EMBL" id="QPC98044.1"/>
    </source>
</evidence>
<dbReference type="Pfam" id="PF00072">
    <property type="entry name" value="Response_reg"/>
    <property type="match status" value="1"/>
</dbReference>
<evidence type="ECO:0000259" key="5">
    <source>
        <dbReference type="PROSITE" id="PS50110"/>
    </source>
</evidence>
<keyword evidence="2" id="KW-0238">DNA-binding</keyword>
<dbReference type="PANTHER" id="PTHR45566">
    <property type="entry name" value="HTH-TYPE TRANSCRIPTIONAL REGULATOR YHJB-RELATED"/>
    <property type="match status" value="1"/>
</dbReference>
<proteinExistence type="predicted"/>
<dbReference type="GO" id="GO:0006355">
    <property type="term" value="P:regulation of DNA-templated transcription"/>
    <property type="evidence" value="ECO:0007669"/>
    <property type="project" value="InterPro"/>
</dbReference>
<dbReference type="Gene3D" id="3.40.50.2300">
    <property type="match status" value="1"/>
</dbReference>
<dbReference type="Pfam" id="PF00196">
    <property type="entry name" value="GerE"/>
    <property type="match status" value="1"/>
</dbReference>
<dbReference type="InterPro" id="IPR011006">
    <property type="entry name" value="CheY-like_superfamily"/>
</dbReference>
<sequence>MAYAQALKRTEVSDTLAPERVLIVDDHSLVRDGLRSILEFRYSGAEILEAGDFAEALDMLAEAQEVDLVLLDLNIPDASRLSALQQLRSDFPSTPVVMVSGVYDRQTVEEALEAGAAGFIPKSMKRDQIVDALEQVLAGEIYMPGELAEDPQAQEEASIRERIDTLTPQQRVVLGLLVNGRVNKQIAYDLGVSMTTVKAHVSAVLQKMNVYNRTQAVILANRVGFTS</sequence>